<evidence type="ECO:0000313" key="3">
    <source>
        <dbReference type="Proteomes" id="UP000593575"/>
    </source>
</evidence>
<dbReference type="Proteomes" id="UP000593575">
    <property type="component" value="Unassembled WGS sequence"/>
</dbReference>
<feature type="domain" description="Aminotransferase-like plant mobile" evidence="1">
    <location>
        <begin position="23"/>
        <end position="137"/>
    </location>
</feature>
<dbReference type="Pfam" id="PF10536">
    <property type="entry name" value="PMD"/>
    <property type="match status" value="1"/>
</dbReference>
<reference evidence="2 3" key="1">
    <citation type="journal article" date="2019" name="Genome Biol. Evol.">
        <title>Insights into the evolution of the New World diploid cottons (Gossypium, subgenus Houzingenia) based on genome sequencing.</title>
        <authorList>
            <person name="Grover C.E."/>
            <person name="Arick M.A. 2nd"/>
            <person name="Thrash A."/>
            <person name="Conover J.L."/>
            <person name="Sanders W.S."/>
            <person name="Peterson D.G."/>
            <person name="Frelichowski J.E."/>
            <person name="Scheffler J.A."/>
            <person name="Scheffler B.E."/>
            <person name="Wendel J.F."/>
        </authorList>
    </citation>
    <scope>NUCLEOTIDE SEQUENCE [LARGE SCALE GENOMIC DNA]</scope>
    <source>
        <strain evidence="2">6</strain>
        <tissue evidence="2">Leaf</tissue>
    </source>
</reference>
<feature type="non-terminal residue" evidence="2">
    <location>
        <position position="1"/>
    </location>
</feature>
<sequence>HVGGNVETRGAHIPPSIRRVHYTLEDVQLHLGLPVDGPVVIGSVHTANWRDVCEQLFGQVIETIFGSQIDMNWLRRIFCRLDEDSTKVQREQHARVYIFIIIGGLLMPDKLRNLAHLRWLLKLVNFREVGELSWSTIIGAIPVAIFTSSSGLPLYILTRNKWNHGPSYVGLLNELRDMQLLLDQRLEAELEWIHTPICNLRRHPIEILGQSQHLAREGVIGSVRYRGDTQ</sequence>
<keyword evidence="3" id="KW-1185">Reference proteome</keyword>
<proteinExistence type="predicted"/>
<dbReference type="AlphaFoldDB" id="A0A7J9J1U7"/>
<dbReference type="GO" id="GO:0010073">
    <property type="term" value="P:meristem maintenance"/>
    <property type="evidence" value="ECO:0007669"/>
    <property type="project" value="InterPro"/>
</dbReference>
<organism evidence="2 3">
    <name type="scientific">Gossypium armourianum</name>
    <dbReference type="NCBI Taxonomy" id="34283"/>
    <lineage>
        <taxon>Eukaryota</taxon>
        <taxon>Viridiplantae</taxon>
        <taxon>Streptophyta</taxon>
        <taxon>Embryophyta</taxon>
        <taxon>Tracheophyta</taxon>
        <taxon>Spermatophyta</taxon>
        <taxon>Magnoliopsida</taxon>
        <taxon>eudicotyledons</taxon>
        <taxon>Gunneridae</taxon>
        <taxon>Pentapetalae</taxon>
        <taxon>rosids</taxon>
        <taxon>malvids</taxon>
        <taxon>Malvales</taxon>
        <taxon>Malvaceae</taxon>
        <taxon>Malvoideae</taxon>
        <taxon>Gossypium</taxon>
    </lineage>
</organism>
<evidence type="ECO:0000313" key="2">
    <source>
        <dbReference type="EMBL" id="MBA0828400.1"/>
    </source>
</evidence>
<accession>A0A7J9J1U7</accession>
<feature type="non-terminal residue" evidence="2">
    <location>
        <position position="230"/>
    </location>
</feature>
<dbReference type="InterPro" id="IPR019557">
    <property type="entry name" value="AminoTfrase-like_pln_mobile"/>
</dbReference>
<evidence type="ECO:0000259" key="1">
    <source>
        <dbReference type="Pfam" id="PF10536"/>
    </source>
</evidence>
<name>A0A7J9J1U7_9ROSI</name>
<dbReference type="PANTHER" id="PTHR46033">
    <property type="entry name" value="PROTEIN MAIN-LIKE 2"/>
    <property type="match status" value="1"/>
</dbReference>
<dbReference type="EMBL" id="JABFAE010000005">
    <property type="protein sequence ID" value="MBA0828400.1"/>
    <property type="molecule type" value="Genomic_DNA"/>
</dbReference>
<comment type="caution">
    <text evidence="2">The sequence shown here is derived from an EMBL/GenBank/DDBJ whole genome shotgun (WGS) entry which is preliminary data.</text>
</comment>
<gene>
    <name evidence="2" type="ORF">Goarm_013077</name>
</gene>
<dbReference type="InterPro" id="IPR044824">
    <property type="entry name" value="MAIN-like"/>
</dbReference>
<dbReference type="PANTHER" id="PTHR46033:SF8">
    <property type="entry name" value="PROTEIN MAINTENANCE OF MERISTEMS-LIKE"/>
    <property type="match status" value="1"/>
</dbReference>
<protein>
    <recommendedName>
        <fullName evidence="1">Aminotransferase-like plant mobile domain-containing protein</fullName>
    </recommendedName>
</protein>